<organism evidence="2 3">
    <name type="scientific">Apiospora aurea</name>
    <dbReference type="NCBI Taxonomy" id="335848"/>
    <lineage>
        <taxon>Eukaryota</taxon>
        <taxon>Fungi</taxon>
        <taxon>Dikarya</taxon>
        <taxon>Ascomycota</taxon>
        <taxon>Pezizomycotina</taxon>
        <taxon>Sordariomycetes</taxon>
        <taxon>Xylariomycetidae</taxon>
        <taxon>Amphisphaeriales</taxon>
        <taxon>Apiosporaceae</taxon>
        <taxon>Apiospora</taxon>
    </lineage>
</organism>
<gene>
    <name evidence="2" type="ORF">PG986_014467</name>
</gene>
<dbReference type="GeneID" id="92083751"/>
<dbReference type="Proteomes" id="UP001391051">
    <property type="component" value="Unassembled WGS sequence"/>
</dbReference>
<reference evidence="2 3" key="1">
    <citation type="submission" date="2023-01" db="EMBL/GenBank/DDBJ databases">
        <title>Analysis of 21 Apiospora genomes using comparative genomics revels a genus with tremendous synthesis potential of carbohydrate active enzymes and secondary metabolites.</title>
        <authorList>
            <person name="Sorensen T."/>
        </authorList>
    </citation>
    <scope>NUCLEOTIDE SEQUENCE [LARGE SCALE GENOMIC DNA]</scope>
    <source>
        <strain evidence="2 3">CBS 24483</strain>
    </source>
</reference>
<dbReference type="EMBL" id="JAQQWE010000010">
    <property type="protein sequence ID" value="KAK7937599.1"/>
    <property type="molecule type" value="Genomic_DNA"/>
</dbReference>
<protein>
    <submittedName>
        <fullName evidence="2">Uncharacterized protein</fullName>
    </submittedName>
</protein>
<proteinExistence type="predicted"/>
<dbReference type="RefSeq" id="XP_066692927.1">
    <property type="nucleotide sequence ID" value="XM_066850689.1"/>
</dbReference>
<comment type="caution">
    <text evidence="2">The sequence shown here is derived from an EMBL/GenBank/DDBJ whole genome shotgun (WGS) entry which is preliminary data.</text>
</comment>
<name>A0ABR1PU21_9PEZI</name>
<accession>A0ABR1PU21</accession>
<evidence type="ECO:0000313" key="2">
    <source>
        <dbReference type="EMBL" id="KAK7937599.1"/>
    </source>
</evidence>
<evidence type="ECO:0000256" key="1">
    <source>
        <dbReference type="SAM" id="MobiDB-lite"/>
    </source>
</evidence>
<evidence type="ECO:0000313" key="3">
    <source>
        <dbReference type="Proteomes" id="UP001391051"/>
    </source>
</evidence>
<sequence>MQNQKSAAVQKALTEAWQEKVTKACTEGPKGLWNLVKMTRARGQGAAKQNVTPTINEHSTFDGKVAALSKSFFPAPPETPNAPSPKLTFSTKIPCPPLTKDEVREAGG</sequence>
<keyword evidence="3" id="KW-1185">Reference proteome</keyword>
<feature type="compositionally biased region" description="Basic and acidic residues" evidence="1">
    <location>
        <begin position="99"/>
        <end position="108"/>
    </location>
</feature>
<feature type="region of interest" description="Disordered" evidence="1">
    <location>
        <begin position="75"/>
        <end position="108"/>
    </location>
</feature>